<organism evidence="1 2">
    <name type="scientific">Exidia glandulosa HHB12029</name>
    <dbReference type="NCBI Taxonomy" id="1314781"/>
    <lineage>
        <taxon>Eukaryota</taxon>
        <taxon>Fungi</taxon>
        <taxon>Dikarya</taxon>
        <taxon>Basidiomycota</taxon>
        <taxon>Agaricomycotina</taxon>
        <taxon>Agaricomycetes</taxon>
        <taxon>Auriculariales</taxon>
        <taxon>Exidiaceae</taxon>
        <taxon>Exidia</taxon>
    </lineage>
</organism>
<gene>
    <name evidence="1" type="ORF">EXIGLDRAFT_760169</name>
</gene>
<name>A0A165PBH4_EXIGL</name>
<dbReference type="InParanoid" id="A0A165PBH4"/>
<evidence type="ECO:0000313" key="1">
    <source>
        <dbReference type="EMBL" id="KZW01935.1"/>
    </source>
</evidence>
<dbReference type="AlphaFoldDB" id="A0A165PBH4"/>
<dbReference type="Gene3D" id="2.120.10.70">
    <property type="entry name" value="Fucose-specific lectin"/>
    <property type="match status" value="1"/>
</dbReference>
<protein>
    <recommendedName>
        <fullName evidence="3">Fucose-specific lectin</fullName>
    </recommendedName>
</protein>
<dbReference type="EMBL" id="KV425890">
    <property type="protein sequence ID" value="KZW01935.1"/>
    <property type="molecule type" value="Genomic_DNA"/>
</dbReference>
<keyword evidence="2" id="KW-1185">Reference proteome</keyword>
<proteinExistence type="predicted"/>
<dbReference type="Proteomes" id="UP000077266">
    <property type="component" value="Unassembled WGS sequence"/>
</dbReference>
<accession>A0A165PBH4</accession>
<sequence>MYQSILAISKAFSTAFTASSVYDTTFSPSRFSMTAWNNAWNKTAADVGIRVFGATPDRNGILELGADYTIGATIPWHTSVQLLGTVATAPGSDFAAASTPDGGQIAVCFLQEDSTLACGQWVQWSRADTWRLLVVRGGAAPAANTSLAAALWGWDNLSVFYQDATGAIFESEATNLRWAAPRRITTATIGTDINVVRARTSTGLVKVVYVQDGTRVAECTQTGSTWSKTSIAAFPEQTGNVRFTVSYSDTKTNPGRIYYTSANGKMGAMQGSLGNWETLDDIPSLSNVAGDSDVSASLLFPGSSEWVWHVYTATDGTLWRQTYGQSPAKWRAPVHLVPSTS</sequence>
<reference evidence="1 2" key="1">
    <citation type="journal article" date="2016" name="Mol. Biol. Evol.">
        <title>Comparative Genomics of Early-Diverging Mushroom-Forming Fungi Provides Insights into the Origins of Lignocellulose Decay Capabilities.</title>
        <authorList>
            <person name="Nagy L.G."/>
            <person name="Riley R."/>
            <person name="Tritt A."/>
            <person name="Adam C."/>
            <person name="Daum C."/>
            <person name="Floudas D."/>
            <person name="Sun H."/>
            <person name="Yadav J.S."/>
            <person name="Pangilinan J."/>
            <person name="Larsson K.H."/>
            <person name="Matsuura K."/>
            <person name="Barry K."/>
            <person name="Labutti K."/>
            <person name="Kuo R."/>
            <person name="Ohm R.A."/>
            <person name="Bhattacharya S.S."/>
            <person name="Shirouzu T."/>
            <person name="Yoshinaga Y."/>
            <person name="Martin F.M."/>
            <person name="Grigoriev I.V."/>
            <person name="Hibbett D.S."/>
        </authorList>
    </citation>
    <scope>NUCLEOTIDE SEQUENCE [LARGE SCALE GENOMIC DNA]</scope>
    <source>
        <strain evidence="1 2">HHB12029</strain>
    </source>
</reference>
<dbReference type="SUPFAM" id="SSF89372">
    <property type="entry name" value="Fucose-specific lectin"/>
    <property type="match status" value="1"/>
</dbReference>
<evidence type="ECO:0008006" key="3">
    <source>
        <dbReference type="Google" id="ProtNLM"/>
    </source>
</evidence>
<evidence type="ECO:0000313" key="2">
    <source>
        <dbReference type="Proteomes" id="UP000077266"/>
    </source>
</evidence>